<dbReference type="InterPro" id="IPR029061">
    <property type="entry name" value="THDP-binding"/>
</dbReference>
<dbReference type="Pfam" id="PF02775">
    <property type="entry name" value="TPP_enzyme_C"/>
    <property type="match status" value="1"/>
</dbReference>
<dbReference type="FunFam" id="3.40.50.970:FF:000007">
    <property type="entry name" value="Acetolactate synthase"/>
    <property type="match status" value="1"/>
</dbReference>
<gene>
    <name evidence="8" type="ORF">GM51_3825</name>
</gene>
<dbReference type="InterPro" id="IPR012000">
    <property type="entry name" value="Thiamin_PyroP_enz_cen_dom"/>
</dbReference>
<dbReference type="GO" id="GO:0003984">
    <property type="term" value="F:acetolactate synthase activity"/>
    <property type="evidence" value="ECO:0007669"/>
    <property type="project" value="TreeGrafter"/>
</dbReference>
<dbReference type="GO" id="GO:0005948">
    <property type="term" value="C:acetolactate synthase complex"/>
    <property type="evidence" value="ECO:0007669"/>
    <property type="project" value="TreeGrafter"/>
</dbReference>
<evidence type="ECO:0000256" key="3">
    <source>
        <dbReference type="ARBA" id="ARBA00023052"/>
    </source>
</evidence>
<evidence type="ECO:0000259" key="6">
    <source>
        <dbReference type="Pfam" id="PF02775"/>
    </source>
</evidence>
<dbReference type="GO" id="GO:0000287">
    <property type="term" value="F:magnesium ion binding"/>
    <property type="evidence" value="ECO:0007669"/>
    <property type="project" value="InterPro"/>
</dbReference>
<sequence length="540" mass="57100">MQRQVSKVSFGSQAMKLLKQYDVDTIFGIPGVHTIEYYRGITETGIKGIVPRHEQGAGFMADGYARISGKPGVCVLVSGPGVLNAATPIAQAWHDSIPILVLAASTESELSGKNRGPLHDVPDQAGFFTQLTDASVTVTDPDQFAEVVAQAFATWKVNRARPVHISVPFDVLSKDVSEIKRVDVALPARHVTADDLAKVVAQVSASKKIVLICGGGANYAHSQIRALAEKLNSPVITTGNARGLLPDGHPLNAGTTLPFSGGQSLIASADLVIAIGTEFSDVDIIYTGKRVPQPQSMIRVDLDSTQLQAGLKADIGVLSDAANFASELLAALNTSGFTSGYESAATDAATARGDIGWTNQSRSHFEWLDVISELMPENAIVSIDSTQLAYTAHHYTPWSTPQRWLAPYGLGTLGPAVPMGIGAKVAAPNDPVVIIAGDGGVLFTISELATARDVSGTIVTIIWDNAGYGEIRDSFDRAKADRNGVDISSFDLTVVAQGFGMNASRVRTPAELHTQFKRALSVKTPSVIVVTEPGSPADHK</sequence>
<dbReference type="AlphaFoldDB" id="A0A094QCF7"/>
<name>A0A094QCF7_9ZZZZ</name>
<comment type="cofactor">
    <cofactor evidence="1">
        <name>thiamine diphosphate</name>
        <dbReference type="ChEBI" id="CHEBI:58937"/>
    </cofactor>
</comment>
<organism evidence="8">
    <name type="scientific">freshwater metagenome</name>
    <dbReference type="NCBI Taxonomy" id="449393"/>
    <lineage>
        <taxon>unclassified sequences</taxon>
        <taxon>metagenomes</taxon>
        <taxon>ecological metagenomes</taxon>
    </lineage>
</organism>
<dbReference type="PANTHER" id="PTHR18968">
    <property type="entry name" value="THIAMINE PYROPHOSPHATE ENZYMES"/>
    <property type="match status" value="1"/>
</dbReference>
<feature type="domain" description="Thiamine pyrophosphate enzyme N-terminal TPP-binding" evidence="7">
    <location>
        <begin position="14"/>
        <end position="125"/>
    </location>
</feature>
<reference evidence="8" key="1">
    <citation type="submission" date="2014-06" db="EMBL/GenBank/DDBJ databases">
        <title>Key roles for freshwater Actinobacteria revealed by deep metagenomic sequencing.</title>
        <authorList>
            <person name="Ghai R."/>
            <person name="Mizuno C.M."/>
            <person name="Picazo A."/>
            <person name="Camacho A."/>
            <person name="Rodriguez-Valera F."/>
        </authorList>
    </citation>
    <scope>NUCLEOTIDE SEQUENCE</scope>
</reference>
<dbReference type="SUPFAM" id="SSF52518">
    <property type="entry name" value="Thiamin diphosphate-binding fold (THDP-binding)"/>
    <property type="match status" value="2"/>
</dbReference>
<dbReference type="EMBL" id="JNSL01000014">
    <property type="protein sequence ID" value="KGA21087.1"/>
    <property type="molecule type" value="Genomic_DNA"/>
</dbReference>
<feature type="domain" description="Thiamine pyrophosphate enzyme TPP-binding" evidence="6">
    <location>
        <begin position="385"/>
        <end position="530"/>
    </location>
</feature>
<dbReference type="PANTHER" id="PTHR18968:SF13">
    <property type="entry name" value="ACETOLACTATE SYNTHASE CATALYTIC SUBUNIT, MITOCHONDRIAL"/>
    <property type="match status" value="1"/>
</dbReference>
<dbReference type="GO" id="GO:0050660">
    <property type="term" value="F:flavin adenine dinucleotide binding"/>
    <property type="evidence" value="ECO:0007669"/>
    <property type="project" value="TreeGrafter"/>
</dbReference>
<evidence type="ECO:0000259" key="5">
    <source>
        <dbReference type="Pfam" id="PF00205"/>
    </source>
</evidence>
<evidence type="ECO:0000256" key="1">
    <source>
        <dbReference type="ARBA" id="ARBA00001964"/>
    </source>
</evidence>
<dbReference type="InterPro" id="IPR029035">
    <property type="entry name" value="DHS-like_NAD/FAD-binding_dom"/>
</dbReference>
<dbReference type="Pfam" id="PF00205">
    <property type="entry name" value="TPP_enzyme_M"/>
    <property type="match status" value="1"/>
</dbReference>
<dbReference type="GO" id="GO:0009097">
    <property type="term" value="P:isoleucine biosynthetic process"/>
    <property type="evidence" value="ECO:0007669"/>
    <property type="project" value="TreeGrafter"/>
</dbReference>
<evidence type="ECO:0000256" key="4">
    <source>
        <dbReference type="RuleBase" id="RU362132"/>
    </source>
</evidence>
<dbReference type="Gene3D" id="3.40.50.970">
    <property type="match status" value="2"/>
</dbReference>
<dbReference type="Pfam" id="PF02776">
    <property type="entry name" value="TPP_enzyme_N"/>
    <property type="match status" value="1"/>
</dbReference>
<dbReference type="InterPro" id="IPR011766">
    <property type="entry name" value="TPP_enzyme_TPP-bd"/>
</dbReference>
<evidence type="ECO:0008006" key="9">
    <source>
        <dbReference type="Google" id="ProtNLM"/>
    </source>
</evidence>
<dbReference type="GO" id="GO:0030976">
    <property type="term" value="F:thiamine pyrophosphate binding"/>
    <property type="evidence" value="ECO:0007669"/>
    <property type="project" value="InterPro"/>
</dbReference>
<accession>A0A094QCF7</accession>
<evidence type="ECO:0000256" key="2">
    <source>
        <dbReference type="ARBA" id="ARBA00007812"/>
    </source>
</evidence>
<dbReference type="Gene3D" id="3.40.50.1220">
    <property type="entry name" value="TPP-binding domain"/>
    <property type="match status" value="1"/>
</dbReference>
<proteinExistence type="inferred from homology"/>
<dbReference type="PROSITE" id="PS00187">
    <property type="entry name" value="TPP_ENZYMES"/>
    <property type="match status" value="1"/>
</dbReference>
<dbReference type="GO" id="GO:0009099">
    <property type="term" value="P:L-valine biosynthetic process"/>
    <property type="evidence" value="ECO:0007669"/>
    <property type="project" value="TreeGrafter"/>
</dbReference>
<feature type="domain" description="Thiamine pyrophosphate enzyme central" evidence="5">
    <location>
        <begin position="196"/>
        <end position="328"/>
    </location>
</feature>
<keyword evidence="3 4" id="KW-0786">Thiamine pyrophosphate</keyword>
<dbReference type="NCBIfam" id="NF005712">
    <property type="entry name" value="PRK07524.1"/>
    <property type="match status" value="1"/>
</dbReference>
<dbReference type="CDD" id="cd07035">
    <property type="entry name" value="TPP_PYR_POX_like"/>
    <property type="match status" value="1"/>
</dbReference>
<evidence type="ECO:0000259" key="7">
    <source>
        <dbReference type="Pfam" id="PF02776"/>
    </source>
</evidence>
<dbReference type="InterPro" id="IPR000399">
    <property type="entry name" value="TPP-bd_CS"/>
</dbReference>
<comment type="similarity">
    <text evidence="2 4">Belongs to the TPP enzyme family.</text>
</comment>
<dbReference type="InterPro" id="IPR012001">
    <property type="entry name" value="Thiamin_PyroP_enz_TPP-bd_dom"/>
</dbReference>
<dbReference type="InterPro" id="IPR045229">
    <property type="entry name" value="TPP_enz"/>
</dbReference>
<comment type="caution">
    <text evidence="8">The sequence shown here is derived from an EMBL/GenBank/DDBJ whole genome shotgun (WGS) entry which is preliminary data.</text>
</comment>
<dbReference type="SUPFAM" id="SSF52467">
    <property type="entry name" value="DHS-like NAD/FAD-binding domain"/>
    <property type="match status" value="1"/>
</dbReference>
<evidence type="ECO:0000313" key="8">
    <source>
        <dbReference type="EMBL" id="KGA21087.1"/>
    </source>
</evidence>
<protein>
    <recommendedName>
        <fullName evidence="9">Acetolactate synthase</fullName>
    </recommendedName>
</protein>
<dbReference type="CDD" id="cd00568">
    <property type="entry name" value="TPP_enzymes"/>
    <property type="match status" value="1"/>
</dbReference>